<dbReference type="Pfam" id="PF03771">
    <property type="entry name" value="SPDY"/>
    <property type="match status" value="1"/>
</dbReference>
<evidence type="ECO:0000313" key="2">
    <source>
        <dbReference type="EMBL" id="MEI5613718.1"/>
    </source>
</evidence>
<keyword evidence="3" id="KW-1185">Reference proteome</keyword>
<proteinExistence type="predicted"/>
<protein>
    <submittedName>
        <fullName evidence="2">DUF317 domain-containing protein</fullName>
    </submittedName>
</protein>
<dbReference type="InterPro" id="IPR005523">
    <property type="entry name" value="DUF317_SPDY"/>
</dbReference>
<dbReference type="Proteomes" id="UP001365781">
    <property type="component" value="Unassembled WGS sequence"/>
</dbReference>
<evidence type="ECO:0000259" key="1">
    <source>
        <dbReference type="Pfam" id="PF03771"/>
    </source>
</evidence>
<sequence>MPRVLLASPDQKALLRLEPDPDGQWWTLSHAAEPDRPAWYASFGARTPVELIAAVTDSASTASAPCDPYEPLRQIGWSPYGESGLISPDNATYVERLGTLDDPGAWFVTVTAGLHQNV</sequence>
<organism evidence="2 3">
    <name type="scientific">Streptomyces brasiliscabiei</name>
    <dbReference type="NCBI Taxonomy" id="2736302"/>
    <lineage>
        <taxon>Bacteria</taxon>
        <taxon>Bacillati</taxon>
        <taxon>Actinomycetota</taxon>
        <taxon>Actinomycetes</taxon>
        <taxon>Kitasatosporales</taxon>
        <taxon>Streptomycetaceae</taxon>
        <taxon>Streptomyces</taxon>
    </lineage>
</organism>
<feature type="domain" description="DUF317" evidence="1">
    <location>
        <begin position="8"/>
        <end position="59"/>
    </location>
</feature>
<evidence type="ECO:0000313" key="3">
    <source>
        <dbReference type="Proteomes" id="UP001365781"/>
    </source>
</evidence>
<gene>
    <name evidence="2" type="ORF">WB403_31685</name>
</gene>
<name>A0ABU8GKP9_9ACTN</name>
<accession>A0ABU8GKP9</accession>
<reference evidence="2 3" key="1">
    <citation type="submission" date="2024-03" db="EMBL/GenBank/DDBJ databases">
        <title>First Report of Pectobacterium brasiliscabiei causing potato scab in china.</title>
        <authorList>
            <person name="Handique U."/>
        </authorList>
    </citation>
    <scope>NUCLEOTIDE SEQUENCE [LARGE SCALE GENOMIC DNA]</scope>
    <source>
        <strain evidence="2 3">ZRIMU1503</strain>
    </source>
</reference>
<dbReference type="EMBL" id="JBBAYM010000024">
    <property type="protein sequence ID" value="MEI5613718.1"/>
    <property type="molecule type" value="Genomic_DNA"/>
</dbReference>
<comment type="caution">
    <text evidence="2">The sequence shown here is derived from an EMBL/GenBank/DDBJ whole genome shotgun (WGS) entry which is preliminary data.</text>
</comment>